<keyword evidence="4 7" id="KW-0812">Transmembrane</keyword>
<gene>
    <name evidence="9" type="ORF">GCM10010185_59850</name>
</gene>
<dbReference type="Proteomes" id="UP000639606">
    <property type="component" value="Unassembled WGS sequence"/>
</dbReference>
<dbReference type="Pfam" id="PF03176">
    <property type="entry name" value="MMPL"/>
    <property type="match status" value="2"/>
</dbReference>
<feature type="transmembrane region" description="Helical" evidence="7">
    <location>
        <begin position="12"/>
        <end position="36"/>
    </location>
</feature>
<feature type="transmembrane region" description="Helical" evidence="7">
    <location>
        <begin position="357"/>
        <end position="375"/>
    </location>
</feature>
<keyword evidence="10" id="KW-1185">Reference proteome</keyword>
<dbReference type="InterPro" id="IPR000731">
    <property type="entry name" value="SSD"/>
</dbReference>
<dbReference type="RefSeq" id="WP_229796220.1">
    <property type="nucleotide sequence ID" value="NZ_BMRG01000018.1"/>
</dbReference>
<feature type="transmembrane region" description="Helical" evidence="7">
    <location>
        <begin position="262"/>
        <end position="286"/>
    </location>
</feature>
<evidence type="ECO:0000256" key="4">
    <source>
        <dbReference type="ARBA" id="ARBA00022692"/>
    </source>
</evidence>
<evidence type="ECO:0000313" key="10">
    <source>
        <dbReference type="Proteomes" id="UP000639606"/>
    </source>
</evidence>
<dbReference type="InterPro" id="IPR050545">
    <property type="entry name" value="Mycobact_MmpL"/>
</dbReference>
<protein>
    <submittedName>
        <fullName evidence="9">Membrane protein</fullName>
    </submittedName>
</protein>
<evidence type="ECO:0000256" key="1">
    <source>
        <dbReference type="ARBA" id="ARBA00004651"/>
    </source>
</evidence>
<evidence type="ECO:0000259" key="8">
    <source>
        <dbReference type="PROSITE" id="PS50156"/>
    </source>
</evidence>
<feature type="transmembrane region" description="Helical" evidence="7">
    <location>
        <begin position="220"/>
        <end position="241"/>
    </location>
</feature>
<keyword evidence="6 7" id="KW-0472">Membrane</keyword>
<feature type="transmembrane region" description="Helical" evidence="7">
    <location>
        <begin position="502"/>
        <end position="520"/>
    </location>
</feature>
<evidence type="ECO:0000313" key="9">
    <source>
        <dbReference type="EMBL" id="GGP78151.1"/>
    </source>
</evidence>
<keyword evidence="3" id="KW-1003">Cell membrane</keyword>
<comment type="subcellular location">
    <subcellularLocation>
        <location evidence="1">Cell membrane</location>
        <topology evidence="1">Multi-pass membrane protein</topology>
    </subcellularLocation>
</comment>
<proteinExistence type="inferred from homology"/>
<reference evidence="9" key="1">
    <citation type="journal article" date="2014" name="Int. J. Syst. Evol. Microbiol.">
        <title>Complete genome sequence of Corynebacterium casei LMG S-19264T (=DSM 44701T), isolated from a smear-ripened cheese.</title>
        <authorList>
            <consortium name="US DOE Joint Genome Institute (JGI-PGF)"/>
            <person name="Walter F."/>
            <person name="Albersmeier A."/>
            <person name="Kalinowski J."/>
            <person name="Ruckert C."/>
        </authorList>
    </citation>
    <scope>NUCLEOTIDE SEQUENCE</scope>
    <source>
        <strain evidence="9">JCM 3313</strain>
    </source>
</reference>
<dbReference type="PANTHER" id="PTHR33406">
    <property type="entry name" value="MEMBRANE PROTEIN MJ1562-RELATED"/>
    <property type="match status" value="1"/>
</dbReference>
<accession>A0A918ARK3</accession>
<evidence type="ECO:0000256" key="6">
    <source>
        <dbReference type="ARBA" id="ARBA00023136"/>
    </source>
</evidence>
<name>A0A918ARK3_9PSEU</name>
<organism evidence="9 10">
    <name type="scientific">Saccharothrix coeruleofusca</name>
    <dbReference type="NCBI Taxonomy" id="33919"/>
    <lineage>
        <taxon>Bacteria</taxon>
        <taxon>Bacillati</taxon>
        <taxon>Actinomycetota</taxon>
        <taxon>Actinomycetes</taxon>
        <taxon>Pseudonocardiales</taxon>
        <taxon>Pseudonocardiaceae</taxon>
        <taxon>Saccharothrix</taxon>
    </lineage>
</organism>
<dbReference type="InterPro" id="IPR004869">
    <property type="entry name" value="MMPL_dom"/>
</dbReference>
<comment type="caution">
    <text evidence="9">The sequence shown here is derived from an EMBL/GenBank/DDBJ whole genome shotgun (WGS) entry which is preliminary data.</text>
</comment>
<dbReference type="AlphaFoldDB" id="A0A918ARK3"/>
<feature type="transmembrane region" description="Helical" evidence="7">
    <location>
        <begin position="618"/>
        <end position="638"/>
    </location>
</feature>
<reference evidence="9" key="2">
    <citation type="submission" date="2020-09" db="EMBL/GenBank/DDBJ databases">
        <authorList>
            <person name="Sun Q."/>
            <person name="Ohkuma M."/>
        </authorList>
    </citation>
    <scope>NUCLEOTIDE SEQUENCE</scope>
    <source>
        <strain evidence="9">JCM 3313</strain>
    </source>
</reference>
<feature type="transmembrane region" description="Helical" evidence="7">
    <location>
        <begin position="644"/>
        <end position="663"/>
    </location>
</feature>
<evidence type="ECO:0000256" key="2">
    <source>
        <dbReference type="ARBA" id="ARBA00010157"/>
    </source>
</evidence>
<feature type="transmembrane region" description="Helical" evidence="7">
    <location>
        <begin position="567"/>
        <end position="586"/>
    </location>
</feature>
<comment type="similarity">
    <text evidence="2">Belongs to the resistance-nodulation-cell division (RND) (TC 2.A.6) family. MmpL subfamily.</text>
</comment>
<evidence type="ECO:0000256" key="3">
    <source>
        <dbReference type="ARBA" id="ARBA00022475"/>
    </source>
</evidence>
<evidence type="ECO:0000256" key="7">
    <source>
        <dbReference type="SAM" id="Phobius"/>
    </source>
</evidence>
<evidence type="ECO:0000256" key="5">
    <source>
        <dbReference type="ARBA" id="ARBA00022989"/>
    </source>
</evidence>
<feature type="transmembrane region" description="Helical" evidence="7">
    <location>
        <begin position="175"/>
        <end position="208"/>
    </location>
</feature>
<dbReference type="PROSITE" id="PS50156">
    <property type="entry name" value="SSD"/>
    <property type="match status" value="1"/>
</dbReference>
<keyword evidence="5 7" id="KW-1133">Transmembrane helix</keyword>
<dbReference type="PANTHER" id="PTHR33406:SF11">
    <property type="entry name" value="MEMBRANE PROTEIN SCO6666-RELATED"/>
    <property type="match status" value="1"/>
</dbReference>
<feature type="domain" description="SSD" evidence="8">
    <location>
        <begin position="190"/>
        <end position="319"/>
    </location>
</feature>
<feature type="transmembrane region" description="Helical" evidence="7">
    <location>
        <begin position="298"/>
        <end position="320"/>
    </location>
</feature>
<feature type="transmembrane region" description="Helical" evidence="7">
    <location>
        <begin position="532"/>
        <end position="555"/>
    </location>
</feature>
<dbReference type="GO" id="GO:0005886">
    <property type="term" value="C:plasma membrane"/>
    <property type="evidence" value="ECO:0007669"/>
    <property type="project" value="UniProtKB-SubCell"/>
</dbReference>
<dbReference type="SUPFAM" id="SSF82866">
    <property type="entry name" value="Multidrug efflux transporter AcrB transmembrane domain"/>
    <property type="match status" value="2"/>
</dbReference>
<dbReference type="EMBL" id="BMRG01000018">
    <property type="protein sequence ID" value="GGP78151.1"/>
    <property type="molecule type" value="Genomic_DNA"/>
</dbReference>
<dbReference type="Gene3D" id="1.20.1640.10">
    <property type="entry name" value="Multidrug efflux transporter AcrB transmembrane domain"/>
    <property type="match status" value="2"/>
</dbReference>
<sequence>MGRVCYERRGWVFGIWLLVMVVGGVAFSPLFSTLALNKPSQGMESNVARQVLTAEGDYYDKLIAVVDGGDVRSAATGAAVDRAVDDVRDIAGIKAVDEPAVSADGTALAITVKFGKMPKSEKKESLRAASDRLHQLAGEVPGAKVVVGGDEPQAQETNSVSGADTLRAELSTLPIVLIVLVVVFGGLLAALLPLVAAIAAVAASFAMVLLFSTFLNLDSTVISVVSLLGLGLSIDYGLLLVARYRDELAAGHSPSRAAARTWATAGRTILFSGLTVSAALTGLLAFDVARLQTMGAAGISATLVSMLAALTLTGALLGFFGKRIKPSQKAIAKAARADSSEHGGFARLARFTQRRPLLITLLASGLLLVMALPGFTATPKLPQLDGLPRDVMESARAADLLEEKFGFAVQPPVIVVARTSAVELDQWAQRWTDDPSAPRARPAEQTGQDLAMVAFDMGGDSQSQAAQDFVGRVRADRPPGGESWVLGDAAVIVDLWEKVVEGLPLAIAIVLISMFVLLFLMTGSLAVPIKAIFMNVLSLGATIGVMVAIFQHGWLSGPLDTLTVGGLSPYILVLVAAFAFGFSMDYEVFLLGRIKEHVDEGQDTDTAVRRGLQRSGRIITSAGLLMLIVFVGFAIADLADVEELGIGLFLAVFIDATLVRCVLVPSTMTLLGKWNWWAPRFLRPVHDRFQLRDSGNLPDDEPEFELTRR</sequence>